<reference evidence="1" key="2">
    <citation type="journal article" date="2015" name="Data Brief">
        <title>Shoot transcriptome of the giant reed, Arundo donax.</title>
        <authorList>
            <person name="Barrero R.A."/>
            <person name="Guerrero F.D."/>
            <person name="Moolhuijzen P."/>
            <person name="Goolsby J.A."/>
            <person name="Tidwell J."/>
            <person name="Bellgard S.E."/>
            <person name="Bellgard M.I."/>
        </authorList>
    </citation>
    <scope>NUCLEOTIDE SEQUENCE</scope>
    <source>
        <tissue evidence="1">Shoot tissue taken approximately 20 cm above the soil surface</tissue>
    </source>
</reference>
<name>A0A0A9E2Q3_ARUDO</name>
<sequence>MLIMKTISPYGIPDTQQLIHHSFLVIQQLKQSTVKHPLPYSVCMTKQF</sequence>
<protein>
    <submittedName>
        <fullName evidence="1">Uncharacterized protein</fullName>
    </submittedName>
</protein>
<dbReference type="EMBL" id="GBRH01204582">
    <property type="protein sequence ID" value="JAD93313.1"/>
    <property type="molecule type" value="Transcribed_RNA"/>
</dbReference>
<dbReference type="AlphaFoldDB" id="A0A0A9E2Q3"/>
<proteinExistence type="predicted"/>
<reference evidence="1" key="1">
    <citation type="submission" date="2014-09" db="EMBL/GenBank/DDBJ databases">
        <authorList>
            <person name="Magalhaes I.L.F."/>
            <person name="Oliveira U."/>
            <person name="Santos F.R."/>
            <person name="Vidigal T.H.D.A."/>
            <person name="Brescovit A.D."/>
            <person name="Santos A.J."/>
        </authorList>
    </citation>
    <scope>NUCLEOTIDE SEQUENCE</scope>
    <source>
        <tissue evidence="1">Shoot tissue taken approximately 20 cm above the soil surface</tissue>
    </source>
</reference>
<evidence type="ECO:0000313" key="1">
    <source>
        <dbReference type="EMBL" id="JAD93313.1"/>
    </source>
</evidence>
<accession>A0A0A9E2Q3</accession>
<organism evidence="1">
    <name type="scientific">Arundo donax</name>
    <name type="common">Giant reed</name>
    <name type="synonym">Donax arundinaceus</name>
    <dbReference type="NCBI Taxonomy" id="35708"/>
    <lineage>
        <taxon>Eukaryota</taxon>
        <taxon>Viridiplantae</taxon>
        <taxon>Streptophyta</taxon>
        <taxon>Embryophyta</taxon>
        <taxon>Tracheophyta</taxon>
        <taxon>Spermatophyta</taxon>
        <taxon>Magnoliopsida</taxon>
        <taxon>Liliopsida</taxon>
        <taxon>Poales</taxon>
        <taxon>Poaceae</taxon>
        <taxon>PACMAD clade</taxon>
        <taxon>Arundinoideae</taxon>
        <taxon>Arundineae</taxon>
        <taxon>Arundo</taxon>
    </lineage>
</organism>